<dbReference type="GO" id="GO:1902201">
    <property type="term" value="P:negative regulation of bacterial-type flagellum-dependent cell motility"/>
    <property type="evidence" value="ECO:0007669"/>
    <property type="project" value="TreeGrafter"/>
</dbReference>
<dbReference type="FunFam" id="3.30.70.270:FF:000001">
    <property type="entry name" value="Diguanylate cyclase domain protein"/>
    <property type="match status" value="1"/>
</dbReference>
<dbReference type="SMART" id="SM00267">
    <property type="entry name" value="GGDEF"/>
    <property type="match status" value="1"/>
</dbReference>
<name>A0A3B0SSR6_9ZZZZ</name>
<dbReference type="InterPro" id="IPR029787">
    <property type="entry name" value="Nucleotide_cyclase"/>
</dbReference>
<dbReference type="PROSITE" id="PS50887">
    <property type="entry name" value="GGDEF"/>
    <property type="match status" value="1"/>
</dbReference>
<evidence type="ECO:0000259" key="2">
    <source>
        <dbReference type="PROSITE" id="PS50887"/>
    </source>
</evidence>
<protein>
    <recommendedName>
        <fullName evidence="2">GGDEF domain-containing protein</fullName>
    </recommendedName>
</protein>
<dbReference type="GO" id="GO:0052621">
    <property type="term" value="F:diguanylate cyclase activity"/>
    <property type="evidence" value="ECO:0007669"/>
    <property type="project" value="TreeGrafter"/>
</dbReference>
<evidence type="ECO:0000313" key="3">
    <source>
        <dbReference type="EMBL" id="VAW08528.1"/>
    </source>
</evidence>
<dbReference type="InterPro" id="IPR043128">
    <property type="entry name" value="Rev_trsase/Diguanyl_cyclase"/>
</dbReference>
<dbReference type="Gene3D" id="3.30.70.270">
    <property type="match status" value="1"/>
</dbReference>
<evidence type="ECO:0000256" key="1">
    <source>
        <dbReference type="SAM" id="Coils"/>
    </source>
</evidence>
<feature type="non-terminal residue" evidence="3">
    <location>
        <position position="319"/>
    </location>
</feature>
<dbReference type="GO" id="GO:0005886">
    <property type="term" value="C:plasma membrane"/>
    <property type="evidence" value="ECO:0007669"/>
    <property type="project" value="TreeGrafter"/>
</dbReference>
<feature type="domain" description="GGDEF" evidence="2">
    <location>
        <begin position="206"/>
        <end position="319"/>
    </location>
</feature>
<dbReference type="Pfam" id="PF00990">
    <property type="entry name" value="GGDEF"/>
    <property type="match status" value="1"/>
</dbReference>
<dbReference type="PANTHER" id="PTHR45138:SF9">
    <property type="entry name" value="DIGUANYLATE CYCLASE DGCM-RELATED"/>
    <property type="match status" value="1"/>
</dbReference>
<organism evidence="3">
    <name type="scientific">hydrothermal vent metagenome</name>
    <dbReference type="NCBI Taxonomy" id="652676"/>
    <lineage>
        <taxon>unclassified sequences</taxon>
        <taxon>metagenomes</taxon>
        <taxon>ecological metagenomes</taxon>
    </lineage>
</organism>
<dbReference type="CDD" id="cd01949">
    <property type="entry name" value="GGDEF"/>
    <property type="match status" value="1"/>
</dbReference>
<reference evidence="3" key="1">
    <citation type="submission" date="2018-06" db="EMBL/GenBank/DDBJ databases">
        <authorList>
            <person name="Zhirakovskaya E."/>
        </authorList>
    </citation>
    <scope>NUCLEOTIDE SEQUENCE</scope>
</reference>
<dbReference type="NCBIfam" id="TIGR00254">
    <property type="entry name" value="GGDEF"/>
    <property type="match status" value="1"/>
</dbReference>
<dbReference type="SUPFAM" id="SSF55073">
    <property type="entry name" value="Nucleotide cyclase"/>
    <property type="match status" value="1"/>
</dbReference>
<proteinExistence type="predicted"/>
<keyword evidence="1" id="KW-0175">Coiled coil</keyword>
<gene>
    <name evidence="3" type="ORF">MNBD_ALPHA05-2013</name>
</gene>
<dbReference type="GO" id="GO:0043709">
    <property type="term" value="P:cell adhesion involved in single-species biofilm formation"/>
    <property type="evidence" value="ECO:0007669"/>
    <property type="project" value="TreeGrafter"/>
</dbReference>
<sequence>MSTCVESTHRIAEIALGALKQIGLAAIPRNFELWYAHAEGRSPELSRAIQLSTDANGKLSQEAADELFKEHIQHVDLSRDVIDLVSRFQAEISELFDAIEETGENTSGHHRKLGELSVQLRQTTEEYPAVGKLLEGVITVAKDMREENEKLEHRLADSANEISTLQRNVENIQAEAMKDSLTGIANRSTFDKSLAHQMGEAVANNEPLSLVMADIDNFKKFNDKWGHQTGDQVLRLVAEVMNANVKGQDVLARYGGEEFAIVLPGTSLNHAHMLADRIRIAIESRRLKKRRTKEDLGAITMSMGVGAHREGDTSETIIE</sequence>
<dbReference type="InterPro" id="IPR050469">
    <property type="entry name" value="Diguanylate_Cyclase"/>
</dbReference>
<dbReference type="AlphaFoldDB" id="A0A3B0SSR6"/>
<dbReference type="PANTHER" id="PTHR45138">
    <property type="entry name" value="REGULATORY COMPONENTS OF SENSORY TRANSDUCTION SYSTEM"/>
    <property type="match status" value="1"/>
</dbReference>
<accession>A0A3B0SSR6</accession>
<dbReference type="InterPro" id="IPR000160">
    <property type="entry name" value="GGDEF_dom"/>
</dbReference>
<dbReference type="EMBL" id="UOEH01000669">
    <property type="protein sequence ID" value="VAW08528.1"/>
    <property type="molecule type" value="Genomic_DNA"/>
</dbReference>
<feature type="coiled-coil region" evidence="1">
    <location>
        <begin position="134"/>
        <end position="175"/>
    </location>
</feature>